<feature type="transmembrane region" description="Helical" evidence="9">
    <location>
        <begin position="345"/>
        <end position="368"/>
    </location>
</feature>
<evidence type="ECO:0000256" key="7">
    <source>
        <dbReference type="ARBA" id="ARBA00022989"/>
    </source>
</evidence>
<name>A0A1W6A0U6_9BACI</name>
<dbReference type="PANTHER" id="PTHR30330:SF1">
    <property type="entry name" value="AMINO-ACID CARRIER PROTEIN ALST"/>
    <property type="match status" value="1"/>
</dbReference>
<dbReference type="FunFam" id="1.20.1740.10:FF:000004">
    <property type="entry name" value="Sodium:alanine symporter family protein"/>
    <property type="match status" value="1"/>
</dbReference>
<dbReference type="AlphaFoldDB" id="A0A1W6A0U6"/>
<evidence type="ECO:0000256" key="6">
    <source>
        <dbReference type="ARBA" id="ARBA00022847"/>
    </source>
</evidence>
<feature type="transmembrane region" description="Helical" evidence="9">
    <location>
        <begin position="302"/>
        <end position="325"/>
    </location>
</feature>
<dbReference type="Proteomes" id="UP000192527">
    <property type="component" value="Chromosome"/>
</dbReference>
<evidence type="ECO:0000256" key="4">
    <source>
        <dbReference type="ARBA" id="ARBA00022475"/>
    </source>
</evidence>
<dbReference type="GO" id="GO:0005283">
    <property type="term" value="F:amino acid:sodium symporter activity"/>
    <property type="evidence" value="ECO:0007669"/>
    <property type="project" value="InterPro"/>
</dbReference>
<dbReference type="KEGG" id="hmn:HM131_03540"/>
<sequence>MGSLQEVLTFLNDAMWGYILVAALLGLGLWFSIKLNFVQFRYIPEMIRVLFDKRSMTAEGKKGTSAFQAFTISTASRVGTGNLAGVAAAITVGGPGAIFWMWLVAILGGASAFIESTLAQIYKIPDKNQYRGGPAYYMEKGLNNRKLGIVFAVTITFTYGLVFSSVQSNTIRLAFERSFDIQKWVMGAILTFIVAAIIFGGLKRIAQVTQYIIPVMAIFYIILAAYVLFANIGQVPTMIGQIFQGAFGFREIAGGTFGGMILIGIKRGLFSNEAGMGSAPNAAATSEVTHPVKQGLIQTLGVFTDTLLICSATAVIILFAGEYAGTDLDGIQLTQSAFESQLGTWASIFIAVAIFLFAFSSIIGNYYYGETNIEFIKRSSGNIFVYRIAVLAMVMFGAVAEFGLVWSLADLTMGIMALINLYAIFRLSSVAYAALKDYRAQRKEGKDPVFYQDHLPGVKGIEYWRRDQDISYEKEDRKQANR</sequence>
<accession>A0A1W6A0U6</accession>
<dbReference type="PANTHER" id="PTHR30330">
    <property type="entry name" value="AGSS FAMILY TRANSPORTER, SODIUM-ALANINE"/>
    <property type="match status" value="1"/>
</dbReference>
<feature type="transmembrane region" description="Helical" evidence="9">
    <location>
        <begin position="415"/>
        <end position="435"/>
    </location>
</feature>
<evidence type="ECO:0000313" key="10">
    <source>
        <dbReference type="EMBL" id="ARI79101.1"/>
    </source>
</evidence>
<evidence type="ECO:0000256" key="3">
    <source>
        <dbReference type="ARBA" id="ARBA00022448"/>
    </source>
</evidence>
<evidence type="ECO:0000256" key="2">
    <source>
        <dbReference type="ARBA" id="ARBA00009261"/>
    </source>
</evidence>
<reference evidence="10 11" key="1">
    <citation type="submission" date="2017-04" db="EMBL/GenBank/DDBJ databases">
        <title>The whole genome sequencing and assembly of Halobacillus mangrovi strain.</title>
        <authorList>
            <person name="Lee S.-J."/>
            <person name="Park M.-K."/>
            <person name="Kim J.-Y."/>
            <person name="Lee Y.-J."/>
            <person name="Yi H."/>
            <person name="Bahn Y.-S."/>
            <person name="Kim J.F."/>
            <person name="Lee D.-W."/>
        </authorList>
    </citation>
    <scope>NUCLEOTIDE SEQUENCE [LARGE SCALE GENOMIC DNA]</scope>
    <source>
        <strain evidence="10 11">KTB 131</strain>
    </source>
</reference>
<keyword evidence="8 9" id="KW-0472">Membrane</keyword>
<feature type="transmembrane region" description="Helical" evidence="9">
    <location>
        <begin position="15"/>
        <end position="33"/>
    </location>
</feature>
<evidence type="ECO:0000256" key="9">
    <source>
        <dbReference type="RuleBase" id="RU363064"/>
    </source>
</evidence>
<comment type="similarity">
    <text evidence="2 9">Belongs to the alanine or glycine:cation symporter (AGCS) (TC 2.A.25) family.</text>
</comment>
<dbReference type="PROSITE" id="PS00873">
    <property type="entry name" value="NA_ALANINE_SYMP"/>
    <property type="match status" value="1"/>
</dbReference>
<keyword evidence="5 9" id="KW-0812">Transmembrane</keyword>
<keyword evidence="4 9" id="KW-1003">Cell membrane</keyword>
<proteinExistence type="inferred from homology"/>
<organism evidence="10 11">
    <name type="scientific">Halobacillus mangrovi</name>
    <dbReference type="NCBI Taxonomy" id="402384"/>
    <lineage>
        <taxon>Bacteria</taxon>
        <taxon>Bacillati</taxon>
        <taxon>Bacillota</taxon>
        <taxon>Bacilli</taxon>
        <taxon>Bacillales</taxon>
        <taxon>Bacillaceae</taxon>
        <taxon>Halobacillus</taxon>
    </lineage>
</organism>
<dbReference type="GO" id="GO:0005886">
    <property type="term" value="C:plasma membrane"/>
    <property type="evidence" value="ECO:0007669"/>
    <property type="project" value="UniProtKB-SubCell"/>
</dbReference>
<dbReference type="OrthoDB" id="9804874at2"/>
<feature type="transmembrane region" description="Helical" evidence="9">
    <location>
        <begin position="208"/>
        <end position="229"/>
    </location>
</feature>
<evidence type="ECO:0000256" key="5">
    <source>
        <dbReference type="ARBA" id="ARBA00022692"/>
    </source>
</evidence>
<dbReference type="PRINTS" id="PR00175">
    <property type="entry name" value="NAALASMPORT"/>
</dbReference>
<gene>
    <name evidence="10" type="ORF">HM131_03540</name>
</gene>
<evidence type="ECO:0000256" key="8">
    <source>
        <dbReference type="ARBA" id="ARBA00023136"/>
    </source>
</evidence>
<feature type="transmembrane region" description="Helical" evidence="9">
    <location>
        <begin position="147"/>
        <end position="163"/>
    </location>
</feature>
<dbReference type="InterPro" id="IPR001463">
    <property type="entry name" value="Na/Ala_symport"/>
</dbReference>
<comment type="subcellular location">
    <subcellularLocation>
        <location evidence="1 9">Cell membrane</location>
        <topology evidence="1 9">Multi-pass membrane protein</topology>
    </subcellularLocation>
</comment>
<keyword evidence="11" id="KW-1185">Reference proteome</keyword>
<evidence type="ECO:0000313" key="11">
    <source>
        <dbReference type="Proteomes" id="UP000192527"/>
    </source>
</evidence>
<feature type="transmembrane region" description="Helical" evidence="9">
    <location>
        <begin position="388"/>
        <end position="409"/>
    </location>
</feature>
<keyword evidence="6 9" id="KW-0769">Symport</keyword>
<dbReference type="NCBIfam" id="TIGR00835">
    <property type="entry name" value="agcS"/>
    <property type="match status" value="1"/>
</dbReference>
<dbReference type="EMBL" id="CP020772">
    <property type="protein sequence ID" value="ARI79101.1"/>
    <property type="molecule type" value="Genomic_DNA"/>
</dbReference>
<evidence type="ECO:0000256" key="1">
    <source>
        <dbReference type="ARBA" id="ARBA00004651"/>
    </source>
</evidence>
<feature type="transmembrane region" description="Helical" evidence="9">
    <location>
        <begin position="184"/>
        <end position="202"/>
    </location>
</feature>
<protein>
    <submittedName>
        <fullName evidence="10">Sodium:alanine symporter family protein</fullName>
    </submittedName>
</protein>
<dbReference type="Gene3D" id="1.20.1740.10">
    <property type="entry name" value="Amino acid/polyamine transporter I"/>
    <property type="match status" value="1"/>
</dbReference>
<dbReference type="Pfam" id="PF01235">
    <property type="entry name" value="Na_Ala_symp"/>
    <property type="match status" value="1"/>
</dbReference>
<keyword evidence="7 9" id="KW-1133">Transmembrane helix</keyword>
<keyword evidence="3 9" id="KW-0813">Transport</keyword>